<dbReference type="Pfam" id="PF01624">
    <property type="entry name" value="MutS_I"/>
    <property type="match status" value="1"/>
</dbReference>
<dbReference type="InterPro" id="IPR036678">
    <property type="entry name" value="MutS_con_dom_sf"/>
</dbReference>
<dbReference type="SUPFAM" id="SSF55271">
    <property type="entry name" value="DNA repair protein MutS, domain I"/>
    <property type="match status" value="1"/>
</dbReference>
<dbReference type="RefSeq" id="XP_006870668.1">
    <property type="nucleotide sequence ID" value="XM_006870606.1"/>
</dbReference>
<dbReference type="FunFam" id="3.40.1170.10:FF:000004">
    <property type="entry name" value="DNA mismatch repair protein"/>
    <property type="match status" value="1"/>
</dbReference>
<dbReference type="PANTHER" id="PTHR11361">
    <property type="entry name" value="DNA MISMATCH REPAIR PROTEIN MUTS FAMILY MEMBER"/>
    <property type="match status" value="1"/>
</dbReference>
<dbReference type="SUPFAM" id="SSF48334">
    <property type="entry name" value="DNA repair protein MutS, domain III"/>
    <property type="match status" value="1"/>
</dbReference>
<evidence type="ECO:0000256" key="7">
    <source>
        <dbReference type="ARBA" id="ARBA00023204"/>
    </source>
</evidence>
<dbReference type="GO" id="GO:0006312">
    <property type="term" value="P:mitotic recombination"/>
    <property type="evidence" value="ECO:0007669"/>
    <property type="project" value="TreeGrafter"/>
</dbReference>
<keyword evidence="12" id="KW-1185">Reference proteome</keyword>
<evidence type="ECO:0000256" key="6">
    <source>
        <dbReference type="ARBA" id="ARBA00023125"/>
    </source>
</evidence>
<evidence type="ECO:0000313" key="12">
    <source>
        <dbReference type="Proteomes" id="UP000504623"/>
    </source>
</evidence>
<dbReference type="Gene3D" id="3.40.50.300">
    <property type="entry name" value="P-loop containing nucleotide triphosphate hydrolases"/>
    <property type="match status" value="1"/>
</dbReference>
<sequence>MSRRKPASDGARASDSAPARQAVLSRFFRSAGSLKSSSSPKVAAENADPDSTAPPALTYLPGLPSHVETEIDRSKKRTLENDGPAKKRTKKVKEKGEGSDLVISGISEPKKCLRTRIVLKSLEKLKEFCCDSALPQNTVPTETHQERFAVLPKCTDYDDISLLRAKNAVSSEDSKTQIHRTSTTLFCYQGRTLTSDPKTSNKRAKSIYTPLELQYMEMKQQHKDAVLCVECGYKYRFFGDDAETGIITSIPTHRLFVHVRRLVAKGYKVGVVKQTETAALKAIGDNKSSVFSRKLTALYTKSTLIGEDVNPLIKLDDAINVDEIMNDTSSNYLLCICENKETIKDKKKGNIFIGIVGVQPATGEVVFDSFQDSATRSELETRILGLQPVELLLPSHLSEQTEALILRVTAISVRDDRIRVERMDNINFEYSHAFQAVTDFYTKDVGDIKDAQNFAGITNLEKPVICCLSAVIKHLKEFNLEKMFSKPKNFKQLSSEMEFMTINGKTLRNLEILQNQVREINARLDAVSEVLHAESSVFDQIENHLRKLPDIERGLCSIYHKKCSTQEFFLIVKALYQLTLEFQALIPAANSHIRSDLLQTFIVEIPELLSPVEHYVKILNEHAARLGDKTEIFKDLSDFPLIKERKDEIQEITNKIQIHLQEIRRILKNPSAQYVTVSGQEFMIEIKNSALSCIPADWVKVGSTKAVSRFHSPFIVDNYRHLNQLREQLILDCNAGWLDFLENFNEHYHSLCKAVHHLATVDCIFSLAKVAKQGDYCRPTLQEERKIVIKNGRHPVIDVLLGEQYVPNSTNLSGDSERVMIITGPNMGGKSSYIKQVALITIMAQIGSYVPAEEATIGIVDGIFTRMGAADNIYKGQSTFMEELTDTAEIIKKATSQSLVILDELGRGTSTHDGIAIAYATLEHFIRDVKSLTLFVTHYPSVCELEKSYSQQVGNYHMGFLVSEVESKQDPGKEEGQIPDFVTFLYQITRGIAARSYGLNVAKLADVPGEILKTAALKSKDLEGLVNMKRNRLKYFAKLWTINDAKDLQKWTNEFALQEIADVSS</sequence>
<dbReference type="SUPFAM" id="SSF52540">
    <property type="entry name" value="P-loop containing nucleoside triphosphate hydrolases"/>
    <property type="match status" value="1"/>
</dbReference>
<accession>A0A9B0TTP9</accession>
<dbReference type="CTD" id="4437"/>
<dbReference type="InterPro" id="IPR027417">
    <property type="entry name" value="P-loop_NTPase"/>
</dbReference>
<dbReference type="InterPro" id="IPR036187">
    <property type="entry name" value="DNA_mismatch_repair_MutS_sf"/>
</dbReference>
<keyword evidence="4" id="KW-0227">DNA damage</keyword>
<evidence type="ECO:0000256" key="5">
    <source>
        <dbReference type="ARBA" id="ARBA00022840"/>
    </source>
</evidence>
<dbReference type="Pfam" id="PF00488">
    <property type="entry name" value="MutS_V"/>
    <property type="match status" value="1"/>
</dbReference>
<keyword evidence="9" id="KW-0175">Coiled coil</keyword>
<dbReference type="SMART" id="SM00534">
    <property type="entry name" value="MUTSac"/>
    <property type="match status" value="1"/>
</dbReference>
<gene>
    <name evidence="13" type="primary">MSH3</name>
</gene>
<keyword evidence="6" id="KW-0238">DNA-binding</keyword>
<feature type="region of interest" description="Disordered" evidence="10">
    <location>
        <begin position="1"/>
        <end position="20"/>
    </location>
</feature>
<dbReference type="InterPro" id="IPR007695">
    <property type="entry name" value="DNA_mismatch_repair_MutS-lik_N"/>
</dbReference>
<dbReference type="GO" id="GO:0030983">
    <property type="term" value="F:mismatched DNA binding"/>
    <property type="evidence" value="ECO:0007669"/>
    <property type="project" value="InterPro"/>
</dbReference>
<dbReference type="FunFam" id="1.10.1420.10:FF:000004">
    <property type="entry name" value="DNA mismatch repair protein Msh3"/>
    <property type="match status" value="1"/>
</dbReference>
<feature type="domain" description="DNA mismatch repair proteins mutS family" evidence="11">
    <location>
        <begin position="898"/>
        <end position="914"/>
    </location>
</feature>
<evidence type="ECO:0000256" key="9">
    <source>
        <dbReference type="SAM" id="Coils"/>
    </source>
</evidence>
<feature type="compositionally biased region" description="Low complexity" evidence="10">
    <location>
        <begin position="30"/>
        <end position="39"/>
    </location>
</feature>
<keyword evidence="7" id="KW-0234">DNA repair</keyword>
<evidence type="ECO:0000256" key="8">
    <source>
        <dbReference type="ARBA" id="ARBA00073774"/>
    </source>
</evidence>
<dbReference type="OrthoDB" id="121051at2759"/>
<dbReference type="InterPro" id="IPR007696">
    <property type="entry name" value="DNA_mismatch_repair_MutS_core"/>
</dbReference>
<evidence type="ECO:0000256" key="4">
    <source>
        <dbReference type="ARBA" id="ARBA00022763"/>
    </source>
</evidence>
<dbReference type="InterPro" id="IPR000432">
    <property type="entry name" value="DNA_mismatch_repair_MutS_C"/>
</dbReference>
<dbReference type="GO" id="GO:0005524">
    <property type="term" value="F:ATP binding"/>
    <property type="evidence" value="ECO:0007669"/>
    <property type="project" value="UniProtKB-KW"/>
</dbReference>
<dbReference type="Proteomes" id="UP000504623">
    <property type="component" value="Unplaced"/>
</dbReference>
<evidence type="ECO:0000256" key="2">
    <source>
        <dbReference type="ARBA" id="ARBA00022151"/>
    </source>
</evidence>
<keyword evidence="3" id="KW-0547">Nucleotide-binding</keyword>
<dbReference type="Gene3D" id="3.30.420.110">
    <property type="entry name" value="MutS, connector domain"/>
    <property type="match status" value="1"/>
</dbReference>
<feature type="coiled-coil region" evidence="9">
    <location>
        <begin position="642"/>
        <end position="669"/>
    </location>
</feature>
<dbReference type="InterPro" id="IPR007860">
    <property type="entry name" value="DNA_mmatch_repair_MutS_con_dom"/>
</dbReference>
<name>A0A9B0TTP9_CHRAS</name>
<dbReference type="GO" id="GO:0140664">
    <property type="term" value="F:ATP-dependent DNA damage sensor activity"/>
    <property type="evidence" value="ECO:0007669"/>
    <property type="project" value="InterPro"/>
</dbReference>
<dbReference type="Pfam" id="PF05192">
    <property type="entry name" value="MutS_III"/>
    <property type="match status" value="1"/>
</dbReference>
<feature type="coiled-coil region" evidence="9">
    <location>
        <begin position="503"/>
        <end position="530"/>
    </location>
</feature>
<keyword evidence="5" id="KW-0067">ATP-binding</keyword>
<dbReference type="SMART" id="SM00533">
    <property type="entry name" value="MUTSd"/>
    <property type="match status" value="1"/>
</dbReference>
<feature type="region of interest" description="Disordered" evidence="10">
    <location>
        <begin position="30"/>
        <end position="98"/>
    </location>
</feature>
<dbReference type="Gene3D" id="3.40.1170.10">
    <property type="entry name" value="DNA repair protein MutS, domain I"/>
    <property type="match status" value="1"/>
</dbReference>
<evidence type="ECO:0000256" key="3">
    <source>
        <dbReference type="ARBA" id="ARBA00022741"/>
    </source>
</evidence>
<dbReference type="AlphaFoldDB" id="A0A9B0TTP9"/>
<evidence type="ECO:0000259" key="11">
    <source>
        <dbReference type="PROSITE" id="PS00486"/>
    </source>
</evidence>
<dbReference type="Gene3D" id="1.10.1420.10">
    <property type="match status" value="2"/>
</dbReference>
<proteinExistence type="inferred from homology"/>
<dbReference type="InterPro" id="IPR045076">
    <property type="entry name" value="MutS"/>
</dbReference>
<dbReference type="Pfam" id="PF05188">
    <property type="entry name" value="MutS_II"/>
    <property type="match status" value="1"/>
</dbReference>
<dbReference type="GeneID" id="102839880"/>
<dbReference type="PROSITE" id="PS00486">
    <property type="entry name" value="DNA_MISMATCH_REPAIR_2"/>
    <property type="match status" value="1"/>
</dbReference>
<dbReference type="InterPro" id="IPR016151">
    <property type="entry name" value="DNA_mismatch_repair_MutS_N"/>
</dbReference>
<organism evidence="12 13">
    <name type="scientific">Chrysochloris asiatica</name>
    <name type="common">Cape golden mole</name>
    <dbReference type="NCBI Taxonomy" id="185453"/>
    <lineage>
        <taxon>Eukaryota</taxon>
        <taxon>Metazoa</taxon>
        <taxon>Chordata</taxon>
        <taxon>Craniata</taxon>
        <taxon>Vertebrata</taxon>
        <taxon>Euteleostomi</taxon>
        <taxon>Mammalia</taxon>
        <taxon>Eutheria</taxon>
        <taxon>Afrotheria</taxon>
        <taxon>Chrysochloridae</taxon>
        <taxon>Chrysochlorinae</taxon>
        <taxon>Chrysochloris</taxon>
    </lineage>
</organism>
<dbReference type="FunFam" id="3.40.50.300:FF:000917">
    <property type="entry name" value="DNA mismatch repair protein"/>
    <property type="match status" value="1"/>
</dbReference>
<dbReference type="GO" id="GO:0005634">
    <property type="term" value="C:nucleus"/>
    <property type="evidence" value="ECO:0007669"/>
    <property type="project" value="TreeGrafter"/>
</dbReference>
<dbReference type="FunFam" id="3.30.420.110:FF:000005">
    <property type="entry name" value="DNA mismatch repair protein"/>
    <property type="match status" value="1"/>
</dbReference>
<evidence type="ECO:0000256" key="10">
    <source>
        <dbReference type="SAM" id="MobiDB-lite"/>
    </source>
</evidence>
<reference evidence="13" key="1">
    <citation type="submission" date="2025-08" db="UniProtKB">
        <authorList>
            <consortium name="RefSeq"/>
        </authorList>
    </citation>
    <scope>IDENTIFICATION</scope>
    <source>
        <tissue evidence="13">Spleen</tissue>
    </source>
</reference>
<evidence type="ECO:0000256" key="1">
    <source>
        <dbReference type="ARBA" id="ARBA00007094"/>
    </source>
</evidence>
<dbReference type="PANTHER" id="PTHR11361:SF122">
    <property type="entry name" value="DNA MISMATCH REPAIR PROTEIN MSH3"/>
    <property type="match status" value="1"/>
</dbReference>
<dbReference type="GO" id="GO:0016447">
    <property type="term" value="P:somatic recombination of immunoglobulin gene segments"/>
    <property type="evidence" value="ECO:0007669"/>
    <property type="project" value="TreeGrafter"/>
</dbReference>
<dbReference type="SUPFAM" id="SSF53150">
    <property type="entry name" value="DNA repair protein MutS, domain II"/>
    <property type="match status" value="1"/>
</dbReference>
<feature type="compositionally biased region" description="Basic and acidic residues" evidence="10">
    <location>
        <begin position="67"/>
        <end position="85"/>
    </location>
</feature>
<evidence type="ECO:0000313" key="13">
    <source>
        <dbReference type="RefSeq" id="XP_006870668.1"/>
    </source>
</evidence>
<comment type="similarity">
    <text evidence="1">Belongs to the DNA mismatch repair MutS family. MSH3 subfamily.</text>
</comment>
<protein>
    <recommendedName>
        <fullName evidence="2 8">DNA mismatch repair protein MSH3</fullName>
    </recommendedName>
    <alternativeName>
        <fullName evidence="2 8">DNA mismatch repair protein MSH3</fullName>
    </alternativeName>
</protein>
<dbReference type="GO" id="GO:0006298">
    <property type="term" value="P:mismatch repair"/>
    <property type="evidence" value="ECO:0007669"/>
    <property type="project" value="InterPro"/>
</dbReference>